<dbReference type="Proteomes" id="UP000301870">
    <property type="component" value="Chromosome Z"/>
</dbReference>
<keyword evidence="1" id="KW-0175">Coiled coil</keyword>
<protein>
    <submittedName>
        <fullName evidence="4">Uncharacterized protein LOC111360536</fullName>
    </submittedName>
</protein>
<dbReference type="PANTHER" id="PTHR21963">
    <property type="entry name" value="PF6"/>
    <property type="match status" value="1"/>
</dbReference>
<dbReference type="OrthoDB" id="10257153at2759"/>
<dbReference type="GeneID" id="111360536"/>
<feature type="compositionally biased region" description="Polar residues" evidence="2">
    <location>
        <begin position="827"/>
        <end position="838"/>
    </location>
</feature>
<evidence type="ECO:0000313" key="3">
    <source>
        <dbReference type="Proteomes" id="UP000301870"/>
    </source>
</evidence>
<dbReference type="KEGG" id="sliu:111360536"/>
<feature type="compositionally biased region" description="Basic and acidic residues" evidence="2">
    <location>
        <begin position="1105"/>
        <end position="1117"/>
    </location>
</feature>
<gene>
    <name evidence="4" type="primary">LOC111360536</name>
</gene>
<feature type="compositionally biased region" description="Basic and acidic residues" evidence="2">
    <location>
        <begin position="1398"/>
        <end position="1427"/>
    </location>
</feature>
<dbReference type="GO" id="GO:1904158">
    <property type="term" value="P:axonemal central apparatus assembly"/>
    <property type="evidence" value="ECO:0007669"/>
    <property type="project" value="TreeGrafter"/>
</dbReference>
<feature type="compositionally biased region" description="Basic and acidic residues" evidence="2">
    <location>
        <begin position="163"/>
        <end position="187"/>
    </location>
</feature>
<proteinExistence type="predicted"/>
<feature type="region of interest" description="Disordered" evidence="2">
    <location>
        <begin position="1071"/>
        <end position="1117"/>
    </location>
</feature>
<dbReference type="RefSeq" id="XP_022832252.1">
    <property type="nucleotide sequence ID" value="XM_022976484.1"/>
</dbReference>
<keyword evidence="3" id="KW-1185">Reference proteome</keyword>
<reference evidence="4" key="1">
    <citation type="submission" date="2025-08" db="UniProtKB">
        <authorList>
            <consortium name="RefSeq"/>
        </authorList>
    </citation>
    <scope>IDENTIFICATION</scope>
    <source>
        <strain evidence="4">Ishihara</strain>
        <tissue evidence="4">Whole body</tissue>
    </source>
</reference>
<evidence type="ECO:0000256" key="2">
    <source>
        <dbReference type="SAM" id="MobiDB-lite"/>
    </source>
</evidence>
<feature type="region of interest" description="Disordered" evidence="2">
    <location>
        <begin position="1388"/>
        <end position="1428"/>
    </location>
</feature>
<feature type="coiled-coil region" evidence="1">
    <location>
        <begin position="1666"/>
        <end position="1693"/>
    </location>
</feature>
<organism evidence="3 4">
    <name type="scientific">Spodoptera litura</name>
    <name type="common">Asian cotton leafworm</name>
    <dbReference type="NCBI Taxonomy" id="69820"/>
    <lineage>
        <taxon>Eukaryota</taxon>
        <taxon>Metazoa</taxon>
        <taxon>Ecdysozoa</taxon>
        <taxon>Arthropoda</taxon>
        <taxon>Hexapoda</taxon>
        <taxon>Insecta</taxon>
        <taxon>Pterygota</taxon>
        <taxon>Neoptera</taxon>
        <taxon>Endopterygota</taxon>
        <taxon>Lepidoptera</taxon>
        <taxon>Glossata</taxon>
        <taxon>Ditrysia</taxon>
        <taxon>Noctuoidea</taxon>
        <taxon>Noctuidae</taxon>
        <taxon>Amphipyrinae</taxon>
        <taxon>Spodoptera</taxon>
    </lineage>
</organism>
<feature type="region of interest" description="Disordered" evidence="2">
    <location>
        <begin position="158"/>
        <end position="188"/>
    </location>
</feature>
<dbReference type="PANTHER" id="PTHR21963:SF1">
    <property type="entry name" value="SPERM-ASSOCIATED ANTIGEN 17"/>
    <property type="match status" value="1"/>
</dbReference>
<feature type="region of interest" description="Disordered" evidence="2">
    <location>
        <begin position="801"/>
        <end position="842"/>
    </location>
</feature>
<evidence type="ECO:0000256" key="1">
    <source>
        <dbReference type="SAM" id="Coils"/>
    </source>
</evidence>
<dbReference type="InterPro" id="IPR026173">
    <property type="entry name" value="SPAG17"/>
</dbReference>
<dbReference type="GO" id="GO:0005576">
    <property type="term" value="C:extracellular region"/>
    <property type="evidence" value="ECO:0007669"/>
    <property type="project" value="GOC"/>
</dbReference>
<evidence type="ECO:0000313" key="4">
    <source>
        <dbReference type="RefSeq" id="XP_022832252.1"/>
    </source>
</evidence>
<feature type="compositionally biased region" description="Low complexity" evidence="2">
    <location>
        <begin position="1092"/>
        <end position="1104"/>
    </location>
</feature>
<sequence>MAPKKGKVAPEPPDENAWKTEIQEAPIDEENFAVKVIILESAGSEQERIYLNKFEIFAAEEKRFVIKNICKSETIFMINQLGAEKKVKDENLRIFEEAQSYLKDKKDIPADVLSLVIKHLIMKMKDEYLYIQRQRLEVKLGMQKESITMLDQGEVKGTATSKTRLDASHSKSRMKEGDGDGRSDNKKYKTQLRVRGEEWRDKVYVDDYPTDGPNIYVAVTGFVDPYLPSCLVKANIPLTAIVQIRIDPSNTSIPSSLLRTTKRGQSLTELLTEKSMKFWEDLQLLRIRRETVDDFKETAFIVFSPPYWNSENLSGNPDKIYDELCYLMYDIQDLSRQHVHYKENMHIINIPTDVGNLHLNRQYEKQIADFPLECVTMYSFLDVLLQTACSPQDYDDETSRSSLSTAATINPLHYYHHKNLTEEHKRSISEHLVKNLFNTLCNTEATKKTYRLTYGEEYEDQKDPIVIDYGDFVKYNTFQLGNINLDNIVYSSLLGMPTNNLWNNQSRPDGELEAKVNFHVNVLLSCFEREDVETAELNRLLNILACRKLYNHRSSLKKRHLPTTTITEFKKTYLKRSLVAEPLPACPSLAASGQNLSPSFPSMTKSENDYECAYSQEDPDPEIRRLKHLFDCPDISGLVTAAEIENNQPISKHNIIDDYDFFEDLSGTCAFQILRDAFNKFNCVDYKHCEVTDCFILMFFNSHDKEGIAREEWRCHLTTPLCLQDFFDFILEEHYDWIQNEEKIYDENLLSQANSESKDVIDPHESKTCLETTDVETELLMDGSIKHDTIKKERILRDAADPTNTSLQKSKSQVSIDLQSTKKRRSSASQRTDGQSHQGIAEFQDSIDTSIPTKPFLGYDLGDRRVEVFGKDAVFFSKDGTKVTSFYTLLIPYNLEYIVLNILPGNSYNEFWLHKALGEYVPPSIKDACDSFRITSKDQVMMYFKKQLYRVPIMPDSNNENTPPTEKKRSGIDKQSSVIEQLYETKHYHSLYVTWPNGLITETVYLENSSILSHIKLYHTCRMPHLDEEMRCISLNGEVIIFKESGLIEVLRPDGTYIKLTKYYKRVVPPPDQEVKDTASEKGKRKSKGKISKTSTKSTSSRVKVSQDDNKPLDDKPPEYEIVINDFEIIETTGLRQKWIDNVSYNIEKLLIRTASDYCLGEVFSRRMDGTNILVNKEGMQIVTFPDKTRIISYYVIDDEEVYPEWTDVEMEYFEMFDPDTIDDGRSKLSVSQKSYTGAAYTCESSASTFSKKLEEEESKYKKRTDGYVLVHIVYSIEHQNFSTITINNVTGKVSVDSPNETTVVVDKNNNYEMKLDSGTSASFNGEFLNISYEACSECSAYTYCNVKIINEPEDNATNDELIKVEPNWLKLTDSFKVQMVVNEEGAISISEEETASEDERAENLPNEEERTKAPNDTEEKEPDVKSESSVVSHGKCREMYLAKKFRFFILKRELHCAELLHRALLDEYKRSCRWKPWCSINYYDTFGDHRNLVSILTPVHRTETEKWLMESKLANTPKFLQYKDLKKDCGKGFYHWMRPYDRFVAEPTRPCNVLPERLPRAFILRTLEQEWNETQREELGGAKELIRAVLRYRCIMESDSETILSVPIIDSRDEDERKIDDIIQALAHKIYEDLKVTMSDEIQRRSRPSITTKPAPEPEDLSVLEELLEDEAKQTEEERESSLREVDEAEQMSPCLQRYWRRRNEEYKEEQFYMYLLRESTVPPYFKNVLGGAIWWDVHNATGNAVCIAERRKMKCVCAVEEETTTASDIVNPFM</sequence>
<dbReference type="GO" id="GO:1990716">
    <property type="term" value="C:axonemal central apparatus"/>
    <property type="evidence" value="ECO:0007669"/>
    <property type="project" value="TreeGrafter"/>
</dbReference>
<dbReference type="GO" id="GO:0003351">
    <property type="term" value="P:epithelial cilium movement involved in extracellular fluid movement"/>
    <property type="evidence" value="ECO:0007669"/>
    <property type="project" value="TreeGrafter"/>
</dbReference>
<feature type="compositionally biased region" description="Polar residues" evidence="2">
    <location>
        <begin position="802"/>
        <end position="819"/>
    </location>
</feature>
<accession>A0A9J7EPF4</accession>
<feature type="compositionally biased region" description="Basic and acidic residues" evidence="2">
    <location>
        <begin position="1073"/>
        <end position="1082"/>
    </location>
</feature>
<name>A0A9J7EPF4_SPOLT</name>